<gene>
    <name evidence="1" type="ORF">SAMN05192543_102759</name>
</gene>
<proteinExistence type="predicted"/>
<dbReference type="AlphaFoldDB" id="A0A1I3GZ60"/>
<evidence type="ECO:0000313" key="2">
    <source>
        <dbReference type="Proteomes" id="UP000199548"/>
    </source>
</evidence>
<evidence type="ECO:0000313" key="1">
    <source>
        <dbReference type="EMBL" id="SFI28570.1"/>
    </source>
</evidence>
<name>A0A1I3GZ60_9BURK</name>
<dbReference type="Proteomes" id="UP000199548">
    <property type="component" value="Unassembled WGS sequence"/>
</dbReference>
<dbReference type="OrthoDB" id="9895270at2"/>
<sequence>MDDRSGEVLAVMWGYLALAKALDCNGVLPVSELVKHLETGYGYGVATQQIAQTTEVDSLIEALRQIGDALHKAGST</sequence>
<reference evidence="1 2" key="1">
    <citation type="submission" date="2016-10" db="EMBL/GenBank/DDBJ databases">
        <authorList>
            <person name="de Groot N.N."/>
        </authorList>
    </citation>
    <scope>NUCLEOTIDE SEQUENCE [LARGE SCALE GENOMIC DNA]</scope>
    <source>
        <strain evidence="1 2">LMG 23650</strain>
    </source>
</reference>
<keyword evidence="2" id="KW-1185">Reference proteome</keyword>
<accession>A0A1I3GZ60</accession>
<protein>
    <submittedName>
        <fullName evidence="1">Uncharacterized protein</fullName>
    </submittedName>
</protein>
<dbReference type="EMBL" id="FOQU01000002">
    <property type="protein sequence ID" value="SFI28570.1"/>
    <property type="molecule type" value="Genomic_DNA"/>
</dbReference>
<dbReference type="RefSeq" id="WP_143098043.1">
    <property type="nucleotide sequence ID" value="NZ_CP041745.1"/>
</dbReference>
<organism evidence="1 2">
    <name type="scientific">Paraburkholderia megapolitana</name>
    <dbReference type="NCBI Taxonomy" id="420953"/>
    <lineage>
        <taxon>Bacteria</taxon>
        <taxon>Pseudomonadati</taxon>
        <taxon>Pseudomonadota</taxon>
        <taxon>Betaproteobacteria</taxon>
        <taxon>Burkholderiales</taxon>
        <taxon>Burkholderiaceae</taxon>
        <taxon>Paraburkholderia</taxon>
    </lineage>
</organism>